<dbReference type="InterPro" id="IPR046848">
    <property type="entry name" value="E_motif"/>
</dbReference>
<dbReference type="STRING" id="35608.A0A2U1NDB8"/>
<feature type="repeat" description="PPR" evidence="2">
    <location>
        <begin position="70"/>
        <end position="104"/>
    </location>
</feature>
<keyword evidence="1" id="KW-0677">Repeat</keyword>
<dbReference type="EMBL" id="PKPP01003079">
    <property type="protein sequence ID" value="PWA71471.1"/>
    <property type="molecule type" value="Genomic_DNA"/>
</dbReference>
<dbReference type="InterPro" id="IPR011990">
    <property type="entry name" value="TPR-like_helical_dom_sf"/>
</dbReference>
<dbReference type="Proteomes" id="UP000245207">
    <property type="component" value="Unassembled WGS sequence"/>
</dbReference>
<dbReference type="FunFam" id="1.25.40.10:FF:000996">
    <property type="entry name" value="Small kernel1"/>
    <property type="match status" value="1"/>
</dbReference>
<dbReference type="PROSITE" id="PS51375">
    <property type="entry name" value="PPR"/>
    <property type="match status" value="3"/>
</dbReference>
<proteinExistence type="predicted"/>
<dbReference type="PANTHER" id="PTHR47926:SF516">
    <property type="entry name" value="SMK1"/>
    <property type="match status" value="1"/>
</dbReference>
<name>A0A2U1NDB8_ARTAN</name>
<protein>
    <submittedName>
        <fullName evidence="3">Tetratricopeptide-like helical domain-containing protein</fullName>
    </submittedName>
</protein>
<evidence type="ECO:0000313" key="3">
    <source>
        <dbReference type="EMBL" id="PWA71471.1"/>
    </source>
</evidence>
<feature type="repeat" description="PPR" evidence="2">
    <location>
        <begin position="171"/>
        <end position="205"/>
    </location>
</feature>
<dbReference type="FunFam" id="1.25.40.10:FF:000344">
    <property type="entry name" value="Pentatricopeptide repeat-containing protein"/>
    <property type="match status" value="1"/>
</dbReference>
<evidence type="ECO:0000256" key="2">
    <source>
        <dbReference type="PROSITE-ProRule" id="PRU00708"/>
    </source>
</evidence>
<dbReference type="GO" id="GO:0009451">
    <property type="term" value="P:RNA modification"/>
    <property type="evidence" value="ECO:0007669"/>
    <property type="project" value="InterPro"/>
</dbReference>
<dbReference type="OrthoDB" id="185373at2759"/>
<sequence>MSYNIIASLTCILRNCNNRTPLTHIKQTHVQILIHNLTHDLTLQTDLLLAYTKASLINARKLFDKMPERNMHSWNIMISSYVRNFMHYDGLSVFGELVRSGLRPDHYTLPPVFKACGGIGGVRVGVVLHGMVAKLGFERYVVVGSAVLDFYSKCGGLGDARRVFDGLVWKDSVSWNSMISGLAKGGLVLEALGCFRNMIGNKVKMDAMTVPTLLSVCGKLGDVTKGKEIHGQVLKNAGLCDDIAIDNSLIDFYSKCGCLCDAEKIFCSMRNLNLVTWTTMISCYGVHGKGVEALNLFEKMRDFGFKPNSVTFTAILASCSHSGLIDQGKRIFKSIRSAYGFEPSVEHYACLVDLLSRFGCFKEALDLINAMKQVPSACVWGALLAGSLVHKNIEIGEMAARRLFEMEPSNASNYIALCSIYDSRGMWNDASRVRLKMRSLRLGKTPGSSWITIEGKLYTFYQGDSTFSFGKTTCEMLKGIIKTLPLVHSEIHIENQLESSLCG</sequence>
<feature type="repeat" description="PPR" evidence="2">
    <location>
        <begin position="273"/>
        <end position="307"/>
    </location>
</feature>
<dbReference type="NCBIfam" id="TIGR00756">
    <property type="entry name" value="PPR"/>
    <property type="match status" value="4"/>
</dbReference>
<dbReference type="InterPro" id="IPR002885">
    <property type="entry name" value="PPR_rpt"/>
</dbReference>
<dbReference type="Pfam" id="PF13041">
    <property type="entry name" value="PPR_2"/>
    <property type="match status" value="2"/>
</dbReference>
<reference evidence="3 4" key="1">
    <citation type="journal article" date="2018" name="Mol. Plant">
        <title>The genome of Artemisia annua provides insight into the evolution of Asteraceae family and artemisinin biosynthesis.</title>
        <authorList>
            <person name="Shen Q."/>
            <person name="Zhang L."/>
            <person name="Liao Z."/>
            <person name="Wang S."/>
            <person name="Yan T."/>
            <person name="Shi P."/>
            <person name="Liu M."/>
            <person name="Fu X."/>
            <person name="Pan Q."/>
            <person name="Wang Y."/>
            <person name="Lv Z."/>
            <person name="Lu X."/>
            <person name="Zhang F."/>
            <person name="Jiang W."/>
            <person name="Ma Y."/>
            <person name="Chen M."/>
            <person name="Hao X."/>
            <person name="Li L."/>
            <person name="Tang Y."/>
            <person name="Lv G."/>
            <person name="Zhou Y."/>
            <person name="Sun X."/>
            <person name="Brodelius P.E."/>
            <person name="Rose J.K.C."/>
            <person name="Tang K."/>
        </authorList>
    </citation>
    <scope>NUCLEOTIDE SEQUENCE [LARGE SCALE GENOMIC DNA]</scope>
    <source>
        <strain evidence="4">cv. Huhao1</strain>
        <tissue evidence="3">Leaf</tissue>
    </source>
</reference>
<evidence type="ECO:0000256" key="1">
    <source>
        <dbReference type="ARBA" id="ARBA00022737"/>
    </source>
</evidence>
<comment type="caution">
    <text evidence="3">The sequence shown here is derived from an EMBL/GenBank/DDBJ whole genome shotgun (WGS) entry which is preliminary data.</text>
</comment>
<dbReference type="Gene3D" id="1.25.40.10">
    <property type="entry name" value="Tetratricopeptide repeat domain"/>
    <property type="match status" value="3"/>
</dbReference>
<dbReference type="Pfam" id="PF01535">
    <property type="entry name" value="PPR"/>
    <property type="match status" value="2"/>
</dbReference>
<dbReference type="InterPro" id="IPR046960">
    <property type="entry name" value="PPR_At4g14850-like_plant"/>
</dbReference>
<organism evidence="3 4">
    <name type="scientific">Artemisia annua</name>
    <name type="common">Sweet wormwood</name>
    <dbReference type="NCBI Taxonomy" id="35608"/>
    <lineage>
        <taxon>Eukaryota</taxon>
        <taxon>Viridiplantae</taxon>
        <taxon>Streptophyta</taxon>
        <taxon>Embryophyta</taxon>
        <taxon>Tracheophyta</taxon>
        <taxon>Spermatophyta</taxon>
        <taxon>Magnoliopsida</taxon>
        <taxon>eudicotyledons</taxon>
        <taxon>Gunneridae</taxon>
        <taxon>Pentapetalae</taxon>
        <taxon>asterids</taxon>
        <taxon>campanulids</taxon>
        <taxon>Asterales</taxon>
        <taxon>Asteraceae</taxon>
        <taxon>Asteroideae</taxon>
        <taxon>Anthemideae</taxon>
        <taxon>Artemisiinae</taxon>
        <taxon>Artemisia</taxon>
    </lineage>
</organism>
<evidence type="ECO:0000313" key="4">
    <source>
        <dbReference type="Proteomes" id="UP000245207"/>
    </source>
</evidence>
<dbReference type="PANTHER" id="PTHR47926">
    <property type="entry name" value="PENTATRICOPEPTIDE REPEAT-CONTAINING PROTEIN"/>
    <property type="match status" value="1"/>
</dbReference>
<gene>
    <name evidence="3" type="ORF">CTI12_AA282580</name>
</gene>
<dbReference type="Pfam" id="PF20431">
    <property type="entry name" value="E_motif"/>
    <property type="match status" value="1"/>
</dbReference>
<keyword evidence="4" id="KW-1185">Reference proteome</keyword>
<dbReference type="AlphaFoldDB" id="A0A2U1NDB8"/>
<accession>A0A2U1NDB8</accession>
<dbReference type="GO" id="GO:0003723">
    <property type="term" value="F:RNA binding"/>
    <property type="evidence" value="ECO:0007669"/>
    <property type="project" value="InterPro"/>
</dbReference>